<dbReference type="AlphaFoldDB" id="A0A0C3QUG6"/>
<dbReference type="HOGENOM" id="CLU_2591529_0_0_1"/>
<evidence type="ECO:0000313" key="3">
    <source>
        <dbReference type="Proteomes" id="UP000054248"/>
    </source>
</evidence>
<name>A0A0C3QUG6_9AGAM</name>
<proteinExistence type="predicted"/>
<feature type="region of interest" description="Disordered" evidence="1">
    <location>
        <begin position="1"/>
        <end position="22"/>
    </location>
</feature>
<sequence>MGSPAPLQSKQTSEQDGETYEDWNSANDLFDVDWMRFHSYATRIETLVHRTNDPAIGSKNNCRSPPTLEQVALLYQQGRC</sequence>
<reference evidence="2 3" key="1">
    <citation type="submission" date="2014-04" db="EMBL/GenBank/DDBJ databases">
        <authorList>
            <consortium name="DOE Joint Genome Institute"/>
            <person name="Kuo A."/>
            <person name="Girlanda M."/>
            <person name="Perotto S."/>
            <person name="Kohler A."/>
            <person name="Nagy L.G."/>
            <person name="Floudas D."/>
            <person name="Copeland A."/>
            <person name="Barry K.W."/>
            <person name="Cichocki N."/>
            <person name="Veneault-Fourrey C."/>
            <person name="LaButti K."/>
            <person name="Lindquist E.A."/>
            <person name="Lipzen A."/>
            <person name="Lundell T."/>
            <person name="Morin E."/>
            <person name="Murat C."/>
            <person name="Sun H."/>
            <person name="Tunlid A."/>
            <person name="Henrissat B."/>
            <person name="Grigoriev I.V."/>
            <person name="Hibbett D.S."/>
            <person name="Martin F."/>
            <person name="Nordberg H.P."/>
            <person name="Cantor M.N."/>
            <person name="Hua S.X."/>
        </authorList>
    </citation>
    <scope>NUCLEOTIDE SEQUENCE [LARGE SCALE GENOMIC DNA]</scope>
    <source>
        <strain evidence="2 3">MUT 4182</strain>
    </source>
</reference>
<feature type="compositionally biased region" description="Polar residues" evidence="1">
    <location>
        <begin position="1"/>
        <end position="14"/>
    </location>
</feature>
<reference evidence="3" key="2">
    <citation type="submission" date="2015-01" db="EMBL/GenBank/DDBJ databases">
        <title>Evolutionary Origins and Diversification of the Mycorrhizal Mutualists.</title>
        <authorList>
            <consortium name="DOE Joint Genome Institute"/>
            <consortium name="Mycorrhizal Genomics Consortium"/>
            <person name="Kohler A."/>
            <person name="Kuo A."/>
            <person name="Nagy L.G."/>
            <person name="Floudas D."/>
            <person name="Copeland A."/>
            <person name="Barry K.W."/>
            <person name="Cichocki N."/>
            <person name="Veneault-Fourrey C."/>
            <person name="LaButti K."/>
            <person name="Lindquist E.A."/>
            <person name="Lipzen A."/>
            <person name="Lundell T."/>
            <person name="Morin E."/>
            <person name="Murat C."/>
            <person name="Riley R."/>
            <person name="Ohm R."/>
            <person name="Sun H."/>
            <person name="Tunlid A."/>
            <person name="Henrissat B."/>
            <person name="Grigoriev I.V."/>
            <person name="Hibbett D.S."/>
            <person name="Martin F."/>
        </authorList>
    </citation>
    <scope>NUCLEOTIDE SEQUENCE [LARGE SCALE GENOMIC DNA]</scope>
    <source>
        <strain evidence="3">MUT 4182</strain>
    </source>
</reference>
<dbReference type="OrthoDB" id="2447803at2759"/>
<dbReference type="Proteomes" id="UP000054248">
    <property type="component" value="Unassembled WGS sequence"/>
</dbReference>
<dbReference type="EMBL" id="KN822957">
    <property type="protein sequence ID" value="KIO32094.1"/>
    <property type="molecule type" value="Genomic_DNA"/>
</dbReference>
<gene>
    <name evidence="2" type="ORF">M407DRAFT_241550</name>
</gene>
<keyword evidence="3" id="KW-1185">Reference proteome</keyword>
<organism evidence="2 3">
    <name type="scientific">Tulasnella calospora MUT 4182</name>
    <dbReference type="NCBI Taxonomy" id="1051891"/>
    <lineage>
        <taxon>Eukaryota</taxon>
        <taxon>Fungi</taxon>
        <taxon>Dikarya</taxon>
        <taxon>Basidiomycota</taxon>
        <taxon>Agaricomycotina</taxon>
        <taxon>Agaricomycetes</taxon>
        <taxon>Cantharellales</taxon>
        <taxon>Tulasnellaceae</taxon>
        <taxon>Tulasnella</taxon>
    </lineage>
</organism>
<evidence type="ECO:0000313" key="2">
    <source>
        <dbReference type="EMBL" id="KIO32094.1"/>
    </source>
</evidence>
<protein>
    <submittedName>
        <fullName evidence="2">Uncharacterized protein</fullName>
    </submittedName>
</protein>
<accession>A0A0C3QUG6</accession>
<evidence type="ECO:0000256" key="1">
    <source>
        <dbReference type="SAM" id="MobiDB-lite"/>
    </source>
</evidence>